<dbReference type="InterPro" id="IPR005174">
    <property type="entry name" value="KIB1-4_b-propeller"/>
</dbReference>
<protein>
    <recommendedName>
        <fullName evidence="1">F-box domain-containing protein</fullName>
    </recommendedName>
</protein>
<comment type="caution">
    <text evidence="2">The sequence shown here is derived from an EMBL/GenBank/DDBJ whole genome shotgun (WGS) entry which is preliminary data.</text>
</comment>
<dbReference type="Pfam" id="PF12937">
    <property type="entry name" value="F-box-like"/>
    <property type="match status" value="1"/>
</dbReference>
<dbReference type="InterPro" id="IPR050942">
    <property type="entry name" value="F-box_BR-signaling"/>
</dbReference>
<accession>A0A9Q0KUJ1</accession>
<dbReference type="InterPro" id="IPR036047">
    <property type="entry name" value="F-box-like_dom_sf"/>
</dbReference>
<sequence length="394" mass="45602">MTSLTTMKKSKKSIDGHGIKNTRVDELPEDIMMLILSKLDLVGFHPFSAVCKSWQSIAIAAMKLRQFHLQPQPPWVLLSFIGASSNIAFYSFSHGKMFRLESPRQAYGTVCFGSNWGWLMMAGDKGYTFLLNPFTRKLIELPPQSTLPDYPYPLFLIRYNRIHKAILSSPPVLDDCVVIAIYDRNFLAFCKPGQEMWTTFPTYHFDLEDIIFYHGKLYAITKQCSLRLVELDPHPRITSCNIAPPLKEDIRHPYMQRMSVYLVESLGELLMVIRYVMVFDNVDCFPTGMFKIFKLDEKGRHWNWIKVKDLGDQMLFIGTSTGCSLSACDFPGFKRNCIYFTEEKRFHIHESGWKTILFHLEDDRIEYIKTFGQNCDLSRPTWFTPFLGREGGGI</sequence>
<evidence type="ECO:0000313" key="3">
    <source>
        <dbReference type="Proteomes" id="UP001141806"/>
    </source>
</evidence>
<gene>
    <name evidence="2" type="ORF">NE237_001645</name>
</gene>
<proteinExistence type="predicted"/>
<dbReference type="OrthoDB" id="642536at2759"/>
<dbReference type="Proteomes" id="UP001141806">
    <property type="component" value="Unassembled WGS sequence"/>
</dbReference>
<name>A0A9Q0KUJ1_9MAGN</name>
<dbReference type="AlphaFoldDB" id="A0A9Q0KUJ1"/>
<dbReference type="EMBL" id="JAMYWD010000003">
    <property type="protein sequence ID" value="KAJ4976539.1"/>
    <property type="molecule type" value="Genomic_DNA"/>
</dbReference>
<feature type="domain" description="F-box" evidence="1">
    <location>
        <begin position="21"/>
        <end position="67"/>
    </location>
</feature>
<dbReference type="PANTHER" id="PTHR44259">
    <property type="entry name" value="OS07G0183000 PROTEIN-RELATED"/>
    <property type="match status" value="1"/>
</dbReference>
<dbReference type="Gene3D" id="1.20.1280.50">
    <property type="match status" value="1"/>
</dbReference>
<evidence type="ECO:0000313" key="2">
    <source>
        <dbReference type="EMBL" id="KAJ4976539.1"/>
    </source>
</evidence>
<dbReference type="Pfam" id="PF03478">
    <property type="entry name" value="Beta-prop_KIB1-4"/>
    <property type="match status" value="1"/>
</dbReference>
<dbReference type="InterPro" id="IPR001810">
    <property type="entry name" value="F-box_dom"/>
</dbReference>
<evidence type="ECO:0000259" key="1">
    <source>
        <dbReference type="PROSITE" id="PS50181"/>
    </source>
</evidence>
<dbReference type="CDD" id="cd09917">
    <property type="entry name" value="F-box_SF"/>
    <property type="match status" value="1"/>
</dbReference>
<organism evidence="2 3">
    <name type="scientific">Protea cynaroides</name>
    <dbReference type="NCBI Taxonomy" id="273540"/>
    <lineage>
        <taxon>Eukaryota</taxon>
        <taxon>Viridiplantae</taxon>
        <taxon>Streptophyta</taxon>
        <taxon>Embryophyta</taxon>
        <taxon>Tracheophyta</taxon>
        <taxon>Spermatophyta</taxon>
        <taxon>Magnoliopsida</taxon>
        <taxon>Proteales</taxon>
        <taxon>Proteaceae</taxon>
        <taxon>Protea</taxon>
    </lineage>
</organism>
<dbReference type="SUPFAM" id="SSF81383">
    <property type="entry name" value="F-box domain"/>
    <property type="match status" value="1"/>
</dbReference>
<keyword evidence="3" id="KW-1185">Reference proteome</keyword>
<reference evidence="2" key="1">
    <citation type="journal article" date="2023" name="Plant J.">
        <title>The genome of the king protea, Protea cynaroides.</title>
        <authorList>
            <person name="Chang J."/>
            <person name="Duong T.A."/>
            <person name="Schoeman C."/>
            <person name="Ma X."/>
            <person name="Roodt D."/>
            <person name="Barker N."/>
            <person name="Li Z."/>
            <person name="Van de Peer Y."/>
            <person name="Mizrachi E."/>
        </authorList>
    </citation>
    <scope>NUCLEOTIDE SEQUENCE</scope>
    <source>
        <tissue evidence="2">Young leaves</tissue>
    </source>
</reference>
<dbReference type="PROSITE" id="PS50181">
    <property type="entry name" value="FBOX"/>
    <property type="match status" value="1"/>
</dbReference>